<sequence>DPTVPPVFTQAVGDNQFHADTDVVHHLHLTAVTFNVLSLGRDTFETPALVVVHQDPRRLLIRFSGKSMLDLLPQKMKPDFVAVPIDWTAGDVRATFRAPSARTRLSRRTFPIEALTHPSNRDAVAQPHHPYLSEATWELQGFYAWSQRLPLSSIFAQDCYISELAHTIATAPAKEAFAAYHRILAHRRKKAFRLEPLPGILKADGDPCADAIEVQQRWRQHFAGLEAGMDTTFTELAQRTQATGPSAGFEHPLDVSEVPSLPLLRRILASTKSGKASGMDSIPPELNRYFADESADLLYPLLLKFLWRGEEALGHKGGQAVVLYKGRGPTDQCQSYRSILLMNTWAKAFHQSIRPAIKTVFEASAPALQLGGRAGCSVALGSHVLRSLARYAHQHSLSGYVLYADISAAFYSALVQLVAHSEAQAELTCALQDPSVLSQVGVSPWLEKLAAHLGDGNWFMVAGDATPVATARGTRPGSSWADILFAFLMPRILRVRDQILAESHHEPQPPTLPWDGCKVLEPCDSDQRVVISDIIWADDIATPRLVAEAGLVEANLRADVTAITEAFFSFGFRLSFGDHKTAAVVTLCGHRSRQVKRRLFGPEGLQGKLPVLLEHLPVMQLPLTAKYKHLGVMQAPHGSILEEIRYRAAQARRSTVNIPRSADQHVTAATCFSLLRAPDPEILLRTARLSYLGQALRSGPDALWASIRADQPYAELLRADLRWLHAWCWATTSLPHPDTAWRAWADFILSSPGRFKGMCKRAKALSIHQHTVVAALDGLHRLLTELAGFPVPSAAPEEVTHQEMCLPCKRSFPSRVSWAGHAARCHGYRSRAFLLPDDRICRSCGKVYATIGRLRRHLVAAPVCSVNWGSFIPAEGSDKVQLHPLALPVSVSGVHDTLPDPDRLPNNTVSLSLLNVLMQLDDCTESEVWEVIEGHIEPLATLRSTVSEWQASLPPSSTKAEIAENMLLLLDPTISADTRQPSTSKAALPEDYVPAWKPLSPLPVAASGTVVSWSLEPPPPVVLSPHCPTSMSVRAADAYAFLQAQALPPLGFPNVAFG</sequence>
<dbReference type="AlphaFoldDB" id="A0A812JZK7"/>
<accession>A0A812JZK7</accession>
<protein>
    <submittedName>
        <fullName evidence="1">Uncharacterized protein</fullName>
    </submittedName>
</protein>
<keyword evidence="2" id="KW-1185">Reference proteome</keyword>
<feature type="non-terminal residue" evidence="1">
    <location>
        <position position="1"/>
    </location>
</feature>
<name>A0A812JZK7_9DINO</name>
<organism evidence="1 2">
    <name type="scientific">Symbiodinium necroappetens</name>
    <dbReference type="NCBI Taxonomy" id="1628268"/>
    <lineage>
        <taxon>Eukaryota</taxon>
        <taxon>Sar</taxon>
        <taxon>Alveolata</taxon>
        <taxon>Dinophyceae</taxon>
        <taxon>Suessiales</taxon>
        <taxon>Symbiodiniaceae</taxon>
        <taxon>Symbiodinium</taxon>
    </lineage>
</organism>
<proteinExistence type="predicted"/>
<evidence type="ECO:0000313" key="1">
    <source>
        <dbReference type="EMBL" id="CAE7217238.1"/>
    </source>
</evidence>
<dbReference type="OrthoDB" id="447630at2759"/>
<comment type="caution">
    <text evidence="1">The sequence shown here is derived from an EMBL/GenBank/DDBJ whole genome shotgun (WGS) entry which is preliminary data.</text>
</comment>
<dbReference type="Proteomes" id="UP000601435">
    <property type="component" value="Unassembled WGS sequence"/>
</dbReference>
<gene>
    <name evidence="1" type="ORF">SNEC2469_LOCUS2575</name>
</gene>
<dbReference type="EMBL" id="CAJNJA010006900">
    <property type="protein sequence ID" value="CAE7217238.1"/>
    <property type="molecule type" value="Genomic_DNA"/>
</dbReference>
<reference evidence="1" key="1">
    <citation type="submission" date="2021-02" db="EMBL/GenBank/DDBJ databases">
        <authorList>
            <person name="Dougan E. K."/>
            <person name="Rhodes N."/>
            <person name="Thang M."/>
            <person name="Chan C."/>
        </authorList>
    </citation>
    <scope>NUCLEOTIDE SEQUENCE</scope>
</reference>
<evidence type="ECO:0000313" key="2">
    <source>
        <dbReference type="Proteomes" id="UP000601435"/>
    </source>
</evidence>